<keyword evidence="2" id="KW-0645">Protease</keyword>
<dbReference type="EMBL" id="CAMXCT010002190">
    <property type="protein sequence ID" value="CAI3996329.1"/>
    <property type="molecule type" value="Genomic_DNA"/>
</dbReference>
<keyword evidence="2" id="KW-0378">Hydrolase</keyword>
<evidence type="ECO:0000313" key="3">
    <source>
        <dbReference type="Proteomes" id="UP001152797"/>
    </source>
</evidence>
<comment type="caution">
    <text evidence="1">The sequence shown here is derived from an EMBL/GenBank/DDBJ whole genome shotgun (WGS) entry which is preliminary data.</text>
</comment>
<proteinExistence type="predicted"/>
<dbReference type="GO" id="GO:0008237">
    <property type="term" value="F:metallopeptidase activity"/>
    <property type="evidence" value="ECO:0007669"/>
    <property type="project" value="UniProtKB-KW"/>
</dbReference>
<accession>A0A9P1CQ74</accession>
<dbReference type="EMBL" id="CAMXCT020002190">
    <property type="protein sequence ID" value="CAL1149704.1"/>
    <property type="molecule type" value="Genomic_DNA"/>
</dbReference>
<dbReference type="PANTHER" id="PTHR38150">
    <property type="entry name" value="EF-HAND DOMAIN-CONTAINING PROTEIN"/>
    <property type="match status" value="1"/>
</dbReference>
<protein>
    <submittedName>
        <fullName evidence="2">ATP-dependent zinc metalloprotease FtsH 3</fullName>
    </submittedName>
</protein>
<dbReference type="OrthoDB" id="297993at2759"/>
<gene>
    <name evidence="1" type="ORF">C1SCF055_LOCUS22817</name>
</gene>
<dbReference type="EMBL" id="CAMXCT030002190">
    <property type="protein sequence ID" value="CAL4783641.1"/>
    <property type="molecule type" value="Genomic_DNA"/>
</dbReference>
<name>A0A9P1CQ74_9DINO</name>
<dbReference type="PANTHER" id="PTHR38150:SF1">
    <property type="entry name" value="PFU DOMAIN-CONTAINING PROTEIN"/>
    <property type="match status" value="1"/>
</dbReference>
<keyword evidence="2" id="KW-0482">Metalloprotease</keyword>
<evidence type="ECO:0000313" key="1">
    <source>
        <dbReference type="EMBL" id="CAI3996329.1"/>
    </source>
</evidence>
<sequence length="103" mass="11752">MKMRAFHNRQVAPIEGRPSVLHSWGFFCFLQETEEDKQPVLYVDVNVTPGQAPERIVLFQGQNISEVAAEFSAKHVLSPAMAQKLHGLLREVVLKQELQNHMK</sequence>
<dbReference type="AlphaFoldDB" id="A0A9P1CQ74"/>
<keyword evidence="3" id="KW-1185">Reference proteome</keyword>
<reference evidence="2 3" key="2">
    <citation type="submission" date="2024-05" db="EMBL/GenBank/DDBJ databases">
        <authorList>
            <person name="Chen Y."/>
            <person name="Shah S."/>
            <person name="Dougan E. K."/>
            <person name="Thang M."/>
            <person name="Chan C."/>
        </authorList>
    </citation>
    <scope>NUCLEOTIDE SEQUENCE [LARGE SCALE GENOMIC DNA]</scope>
</reference>
<dbReference type="Proteomes" id="UP001152797">
    <property type="component" value="Unassembled WGS sequence"/>
</dbReference>
<evidence type="ECO:0000313" key="2">
    <source>
        <dbReference type="EMBL" id="CAL4783641.1"/>
    </source>
</evidence>
<reference evidence="1" key="1">
    <citation type="submission" date="2022-10" db="EMBL/GenBank/DDBJ databases">
        <authorList>
            <person name="Chen Y."/>
            <person name="Dougan E. K."/>
            <person name="Chan C."/>
            <person name="Rhodes N."/>
            <person name="Thang M."/>
        </authorList>
    </citation>
    <scope>NUCLEOTIDE SEQUENCE</scope>
</reference>
<organism evidence="1">
    <name type="scientific">Cladocopium goreaui</name>
    <dbReference type="NCBI Taxonomy" id="2562237"/>
    <lineage>
        <taxon>Eukaryota</taxon>
        <taxon>Sar</taxon>
        <taxon>Alveolata</taxon>
        <taxon>Dinophyceae</taxon>
        <taxon>Suessiales</taxon>
        <taxon>Symbiodiniaceae</taxon>
        <taxon>Cladocopium</taxon>
    </lineage>
</organism>